<dbReference type="InParanoid" id="A0A3A9JVL3"/>
<dbReference type="GO" id="GO:0045892">
    <property type="term" value="P:negative regulation of DNA-templated transcription"/>
    <property type="evidence" value="ECO:0007669"/>
    <property type="project" value="TreeGrafter"/>
</dbReference>
<dbReference type="Pfam" id="PF09339">
    <property type="entry name" value="HTH_IclR"/>
    <property type="match status" value="1"/>
</dbReference>
<keyword evidence="1" id="KW-0805">Transcription regulation</keyword>
<organism evidence="6 9">
    <name type="scientific">Teichococcus wenyumeiae</name>
    <dbReference type="NCBI Taxonomy" id="2478470"/>
    <lineage>
        <taxon>Bacteria</taxon>
        <taxon>Pseudomonadati</taxon>
        <taxon>Pseudomonadota</taxon>
        <taxon>Alphaproteobacteria</taxon>
        <taxon>Acetobacterales</taxon>
        <taxon>Roseomonadaceae</taxon>
        <taxon>Roseomonas</taxon>
    </lineage>
</organism>
<name>A0A3A9JVL3_9PROT</name>
<dbReference type="InterPro" id="IPR005471">
    <property type="entry name" value="Tscrpt_reg_IclR_N"/>
</dbReference>
<dbReference type="PANTHER" id="PTHR30136:SF24">
    <property type="entry name" value="HTH-TYPE TRANSCRIPTIONAL REPRESSOR ALLR"/>
    <property type="match status" value="1"/>
</dbReference>
<dbReference type="Gene3D" id="1.10.10.10">
    <property type="entry name" value="Winged helix-like DNA-binding domain superfamily/Winged helix DNA-binding domain"/>
    <property type="match status" value="1"/>
</dbReference>
<gene>
    <name evidence="6" type="ORF">D6Z83_07320</name>
    <name evidence="7" type="ORF">EBE87_15350</name>
</gene>
<comment type="caution">
    <text evidence="6">The sequence shown here is derived from an EMBL/GenBank/DDBJ whole genome shotgun (WGS) entry which is preliminary data.</text>
</comment>
<dbReference type="PROSITE" id="PS51078">
    <property type="entry name" value="ICLR_ED"/>
    <property type="match status" value="1"/>
</dbReference>
<dbReference type="SUPFAM" id="SSF46785">
    <property type="entry name" value="Winged helix' DNA-binding domain"/>
    <property type="match status" value="1"/>
</dbReference>
<keyword evidence="8" id="KW-1185">Reference proteome</keyword>
<dbReference type="InterPro" id="IPR014757">
    <property type="entry name" value="Tscrpt_reg_IclR_C"/>
</dbReference>
<dbReference type="SUPFAM" id="SSF55781">
    <property type="entry name" value="GAF domain-like"/>
    <property type="match status" value="1"/>
</dbReference>
<protein>
    <submittedName>
        <fullName evidence="6">IclR family transcriptional regulator</fullName>
    </submittedName>
</protein>
<evidence type="ECO:0000313" key="7">
    <source>
        <dbReference type="EMBL" id="RMI20517.1"/>
    </source>
</evidence>
<dbReference type="Proteomes" id="UP000274097">
    <property type="component" value="Unassembled WGS sequence"/>
</dbReference>
<dbReference type="Pfam" id="PF01614">
    <property type="entry name" value="IclR_C"/>
    <property type="match status" value="1"/>
</dbReference>
<dbReference type="RefSeq" id="WP_120637672.1">
    <property type="nucleotide sequence ID" value="NZ_RAQU01000030.1"/>
</dbReference>
<evidence type="ECO:0000313" key="6">
    <source>
        <dbReference type="EMBL" id="RKK04848.1"/>
    </source>
</evidence>
<dbReference type="PANTHER" id="PTHR30136">
    <property type="entry name" value="HELIX-TURN-HELIX TRANSCRIPTIONAL REGULATOR, ICLR FAMILY"/>
    <property type="match status" value="1"/>
</dbReference>
<dbReference type="EMBL" id="RAQU01000030">
    <property type="protein sequence ID" value="RKK04848.1"/>
    <property type="molecule type" value="Genomic_DNA"/>
</dbReference>
<feature type="domain" description="HTH iclR-type" evidence="4">
    <location>
        <begin position="19"/>
        <end position="78"/>
    </location>
</feature>
<reference evidence="6 9" key="1">
    <citation type="submission" date="2018-09" db="EMBL/GenBank/DDBJ databases">
        <title>Roseomonas sp. nov., isolated from feces of Tibetan antelopes in the Qinghai-Tibet plateau, China.</title>
        <authorList>
            <person name="Tian Z."/>
        </authorList>
    </citation>
    <scope>NUCLEOTIDE SEQUENCE [LARGE SCALE GENOMIC DNA]</scope>
    <source>
        <strain evidence="7 8">Z23</strain>
        <strain evidence="6 9">Z24</strain>
    </source>
</reference>
<sequence length="267" mass="28890">MPRAAQTELGGSSASAAGTQTLLRGLKVLECVAAGVSDVQGIAAALGTPRSTTHRILSSLVAARYLHHMPHKGYLLGPMPIHLGNRALEQRPLVAIAQPYCEALSRQTGDTVHLGIVDGSEVVYLVKISGTRGFEMRSRVGQRMPLATTGVGKALMLDMPESRWRSLYDAAAAANARNPERPPIPDWDLFLERMRGYQKRGLVFDLEENEAGIRCTGAPVRDMDRRVVAAVSLASASPFMPETRLEEVAPLVRDAALAVSRELGWTE</sequence>
<evidence type="ECO:0000259" key="5">
    <source>
        <dbReference type="PROSITE" id="PS51078"/>
    </source>
</evidence>
<dbReference type="InterPro" id="IPR036390">
    <property type="entry name" value="WH_DNA-bd_sf"/>
</dbReference>
<evidence type="ECO:0000313" key="8">
    <source>
        <dbReference type="Proteomes" id="UP000274097"/>
    </source>
</evidence>
<dbReference type="Gene3D" id="3.30.450.40">
    <property type="match status" value="1"/>
</dbReference>
<evidence type="ECO:0000313" key="9">
    <source>
        <dbReference type="Proteomes" id="UP000278036"/>
    </source>
</evidence>
<dbReference type="InterPro" id="IPR029016">
    <property type="entry name" value="GAF-like_dom_sf"/>
</dbReference>
<evidence type="ECO:0000256" key="2">
    <source>
        <dbReference type="ARBA" id="ARBA00023125"/>
    </source>
</evidence>
<proteinExistence type="predicted"/>
<accession>A0A3A9JVL3</accession>
<evidence type="ECO:0000259" key="4">
    <source>
        <dbReference type="PROSITE" id="PS51077"/>
    </source>
</evidence>
<dbReference type="Proteomes" id="UP000278036">
    <property type="component" value="Unassembled WGS sequence"/>
</dbReference>
<evidence type="ECO:0000256" key="3">
    <source>
        <dbReference type="ARBA" id="ARBA00023163"/>
    </source>
</evidence>
<dbReference type="OrthoDB" id="6057486at2"/>
<dbReference type="GO" id="GO:0003700">
    <property type="term" value="F:DNA-binding transcription factor activity"/>
    <property type="evidence" value="ECO:0007669"/>
    <property type="project" value="TreeGrafter"/>
</dbReference>
<dbReference type="GO" id="GO:0003677">
    <property type="term" value="F:DNA binding"/>
    <property type="evidence" value="ECO:0007669"/>
    <property type="project" value="UniProtKB-KW"/>
</dbReference>
<evidence type="ECO:0000256" key="1">
    <source>
        <dbReference type="ARBA" id="ARBA00023015"/>
    </source>
</evidence>
<dbReference type="InterPro" id="IPR050707">
    <property type="entry name" value="HTH_MetabolicPath_Reg"/>
</dbReference>
<dbReference type="AlphaFoldDB" id="A0A3A9JVL3"/>
<dbReference type="InterPro" id="IPR036388">
    <property type="entry name" value="WH-like_DNA-bd_sf"/>
</dbReference>
<keyword evidence="2" id="KW-0238">DNA-binding</keyword>
<dbReference type="PROSITE" id="PS51077">
    <property type="entry name" value="HTH_ICLR"/>
    <property type="match status" value="1"/>
</dbReference>
<dbReference type="EMBL" id="RFLX01000011">
    <property type="protein sequence ID" value="RMI20517.1"/>
    <property type="molecule type" value="Genomic_DNA"/>
</dbReference>
<dbReference type="FunCoup" id="A0A3A9JVL3">
    <property type="interactions" value="15"/>
</dbReference>
<keyword evidence="3" id="KW-0804">Transcription</keyword>
<feature type="domain" description="IclR-ED" evidence="5">
    <location>
        <begin position="79"/>
        <end position="265"/>
    </location>
</feature>
<dbReference type="SMART" id="SM00346">
    <property type="entry name" value="HTH_ICLR"/>
    <property type="match status" value="1"/>
</dbReference>